<organism evidence="1 2">
    <name type="scientific">Clathrospora elynae</name>
    <dbReference type="NCBI Taxonomy" id="706981"/>
    <lineage>
        <taxon>Eukaryota</taxon>
        <taxon>Fungi</taxon>
        <taxon>Dikarya</taxon>
        <taxon>Ascomycota</taxon>
        <taxon>Pezizomycotina</taxon>
        <taxon>Dothideomycetes</taxon>
        <taxon>Pleosporomycetidae</taxon>
        <taxon>Pleosporales</taxon>
        <taxon>Diademaceae</taxon>
        <taxon>Clathrospora</taxon>
    </lineage>
</organism>
<dbReference type="Proteomes" id="UP000800038">
    <property type="component" value="Unassembled WGS sequence"/>
</dbReference>
<evidence type="ECO:0000313" key="2">
    <source>
        <dbReference type="Proteomes" id="UP000800038"/>
    </source>
</evidence>
<accession>A0A6A5SXV3</accession>
<gene>
    <name evidence="1" type="ORF">EJ02DRAFT_420366</name>
</gene>
<name>A0A6A5SXV3_9PLEO</name>
<proteinExistence type="predicted"/>
<sequence>MSKPTEYENAIVEKYLKETIVCESLSKAIVVVEPALIAILAQAQALYSEKYPGHQKWEVVIAKENGYHLAHVIVYKEPNRMSGKWVTVDSTSMKRNTKAALAELLERLQTQLPGYIETNEKSDGGEYICLCWFGGVIERPADNVRQRWMTTKVG</sequence>
<keyword evidence="2" id="KW-1185">Reference proteome</keyword>
<dbReference type="EMBL" id="ML976016">
    <property type="protein sequence ID" value="KAF1944552.1"/>
    <property type="molecule type" value="Genomic_DNA"/>
</dbReference>
<dbReference type="AlphaFoldDB" id="A0A6A5SXV3"/>
<evidence type="ECO:0000313" key="1">
    <source>
        <dbReference type="EMBL" id="KAF1944552.1"/>
    </source>
</evidence>
<reference evidence="1" key="1">
    <citation type="journal article" date="2020" name="Stud. Mycol.">
        <title>101 Dothideomycetes genomes: a test case for predicting lifestyles and emergence of pathogens.</title>
        <authorList>
            <person name="Haridas S."/>
            <person name="Albert R."/>
            <person name="Binder M."/>
            <person name="Bloem J."/>
            <person name="Labutti K."/>
            <person name="Salamov A."/>
            <person name="Andreopoulos B."/>
            <person name="Baker S."/>
            <person name="Barry K."/>
            <person name="Bills G."/>
            <person name="Bluhm B."/>
            <person name="Cannon C."/>
            <person name="Castanera R."/>
            <person name="Culley D."/>
            <person name="Daum C."/>
            <person name="Ezra D."/>
            <person name="Gonzalez J."/>
            <person name="Henrissat B."/>
            <person name="Kuo A."/>
            <person name="Liang C."/>
            <person name="Lipzen A."/>
            <person name="Lutzoni F."/>
            <person name="Magnuson J."/>
            <person name="Mondo S."/>
            <person name="Nolan M."/>
            <person name="Ohm R."/>
            <person name="Pangilinan J."/>
            <person name="Park H.-J."/>
            <person name="Ramirez L."/>
            <person name="Alfaro M."/>
            <person name="Sun H."/>
            <person name="Tritt A."/>
            <person name="Yoshinaga Y."/>
            <person name="Zwiers L.-H."/>
            <person name="Turgeon B."/>
            <person name="Goodwin S."/>
            <person name="Spatafora J."/>
            <person name="Crous P."/>
            <person name="Grigoriev I."/>
        </authorList>
    </citation>
    <scope>NUCLEOTIDE SEQUENCE</scope>
    <source>
        <strain evidence="1">CBS 161.51</strain>
    </source>
</reference>
<protein>
    <submittedName>
        <fullName evidence="1">Uncharacterized protein</fullName>
    </submittedName>
</protein>